<evidence type="ECO:0000259" key="5">
    <source>
        <dbReference type="Pfam" id="PF25021"/>
    </source>
</evidence>
<sequence length="1031" mass="109115">MQFFSPLRSKLILILSCALIVSACSDSHRETTSNPSMVLAGAPASGQITLNFPRENYSIERRGDRFALIDNVSGAAEILVSADSTIIFSDYTLNLSVAGKSITISNERLRQLAELYVAFFNRIPDADGMAYWIEQIRNGMSNDQLADQFYNAAVLYSEQTGYSKNMSNADFVKIIYKNVLGRSGPSAPGDDEVGYWVKELESGKTKSFLVLTMLNSAHTFKGDATWGWVPQLLDNKVDVGLLFSVQQGLNFKTPEESITRGSAIASLIEAGDTSKALSQVKVRDIEFDLTASVTLLPQSTQVKAGATAIEIKTSRKGTGVITWSLSNETLGTLDQINGDQVYFTPAASIAEDLSVTITARLGGASSSTQILIQRGAGISLLAGLELEGAIDGSAESARLLGPAGIAHDAQDNVFFVDGGTLVRKLSADGSVTTIAGIAESFGSVDGNARFAKFNGLRGIAIDRTGNIYVTENISKTIRKITPNGVVSTVAGKAGESGFVDGYGTNARFTQPIGIAIDGNGEIWIADMGDPALGISGKVRRVNTAGLVQTISITGDIPAAPAGIAIAPDGNIVVSDTESSNVYTLRGSGTSYTSTKNFDLLNGVPAGTEVGYLSDNPVLSFNNAGRLMIVDSYTNRLFLINSSWAGAFREVGNFNDGTLSSAAFNSPVGITQTSNGDIYVSDLGNKMIRRVRGNLVTNVVGKQSYGANDGVGKYASFYSPFGLASDGNGKIIVTDANNNLIRKIDSNGRVETLAGFPTEFGFTDGLKNIARFNSPRALHLVKNGDIYVSDTYNNLIRKVTSEGQVTTFAGALSTDTYHNGLHSNPNVDGAARDARFFSPRGVSSDSKGNLYVADYYHRTIRKIGPDGTVSTFAGSPNTAGTTDGRGSNARFMRPVGMTIDGNDNVYVADCYAHNIRKISPSGDVTTFAGVAQSSGELNGAAASAKFNCPRGLTFDEQGNLYVADSNNDSIRMISSRGTVSTLVGSTSAMNGSNRIRLGPLPGYLGTPNDVVYIGKNTLAVSAGHAVYRVVLP</sequence>
<feature type="repeat" description="NHL" evidence="2">
    <location>
        <begin position="878"/>
        <end position="920"/>
    </location>
</feature>
<dbReference type="Gene3D" id="1.10.3130.20">
    <property type="entry name" value="Phycobilisome linker domain"/>
    <property type="match status" value="1"/>
</dbReference>
<keyword evidence="3" id="KW-0732">Signal</keyword>
<feature type="repeat" description="NHL" evidence="2">
    <location>
        <begin position="945"/>
        <end position="975"/>
    </location>
</feature>
<dbReference type="InterPro" id="IPR056822">
    <property type="entry name" value="TEN_NHL"/>
</dbReference>
<keyword evidence="1" id="KW-0677">Repeat</keyword>
<dbReference type="Pfam" id="PF25021">
    <property type="entry name" value="TEN_NHL"/>
    <property type="match status" value="1"/>
</dbReference>
<reference evidence="6" key="1">
    <citation type="submission" date="2020-08" db="EMBL/GenBank/DDBJ databases">
        <title>Novel species isolated from subtropical streams in China.</title>
        <authorList>
            <person name="Lu H."/>
        </authorList>
    </citation>
    <scope>NUCLEOTIDE SEQUENCE</scope>
    <source>
        <strain evidence="6">LX22W</strain>
    </source>
</reference>
<dbReference type="AlphaFoldDB" id="A0A923KQD4"/>
<evidence type="ECO:0000256" key="2">
    <source>
        <dbReference type="PROSITE-ProRule" id="PRU00504"/>
    </source>
</evidence>
<dbReference type="Pfam" id="PF01436">
    <property type="entry name" value="NHL"/>
    <property type="match status" value="1"/>
</dbReference>
<dbReference type="Pfam" id="PF13946">
    <property type="entry name" value="DUF4214"/>
    <property type="match status" value="1"/>
</dbReference>
<evidence type="ECO:0000313" key="7">
    <source>
        <dbReference type="Proteomes" id="UP000627446"/>
    </source>
</evidence>
<evidence type="ECO:0000256" key="1">
    <source>
        <dbReference type="ARBA" id="ARBA00022737"/>
    </source>
</evidence>
<dbReference type="SUPFAM" id="SSF101898">
    <property type="entry name" value="NHL repeat"/>
    <property type="match status" value="2"/>
</dbReference>
<proteinExistence type="predicted"/>
<name>A0A923KQD4_9BURK</name>
<feature type="domain" description="Teneurin NHL" evidence="5">
    <location>
        <begin position="937"/>
        <end position="988"/>
    </location>
</feature>
<dbReference type="EMBL" id="JACOFZ010000007">
    <property type="protein sequence ID" value="MBC3882798.1"/>
    <property type="molecule type" value="Genomic_DNA"/>
</dbReference>
<gene>
    <name evidence="6" type="ORF">H8K36_15515</name>
</gene>
<feature type="domain" description="DUF4214" evidence="4">
    <location>
        <begin position="159"/>
        <end position="217"/>
    </location>
</feature>
<dbReference type="InterPro" id="IPR011042">
    <property type="entry name" value="6-blade_b-propeller_TolB-like"/>
</dbReference>
<comment type="caution">
    <text evidence="6">The sequence shown here is derived from an EMBL/GenBank/DDBJ whole genome shotgun (WGS) entry which is preliminary data.</text>
</comment>
<organism evidence="6 7">
    <name type="scientific">Undibacterium nitidum</name>
    <dbReference type="NCBI Taxonomy" id="2762298"/>
    <lineage>
        <taxon>Bacteria</taxon>
        <taxon>Pseudomonadati</taxon>
        <taxon>Pseudomonadota</taxon>
        <taxon>Betaproteobacteria</taxon>
        <taxon>Burkholderiales</taxon>
        <taxon>Oxalobacteraceae</taxon>
        <taxon>Undibacterium</taxon>
    </lineage>
</organism>
<evidence type="ECO:0000313" key="6">
    <source>
        <dbReference type="EMBL" id="MBC3882798.1"/>
    </source>
</evidence>
<dbReference type="InterPro" id="IPR038255">
    <property type="entry name" value="PBS_linker_sf"/>
</dbReference>
<dbReference type="InterPro" id="IPR001258">
    <property type="entry name" value="NHL_repeat"/>
</dbReference>
<dbReference type="Gene3D" id="2.120.10.30">
    <property type="entry name" value="TolB, C-terminal domain"/>
    <property type="match status" value="5"/>
</dbReference>
<dbReference type="PANTHER" id="PTHR13833">
    <property type="match status" value="1"/>
</dbReference>
<feature type="chain" id="PRO_5037735657" evidence="3">
    <location>
        <begin position="24"/>
        <end position="1031"/>
    </location>
</feature>
<dbReference type="RefSeq" id="WP_186917369.1">
    <property type="nucleotide sequence ID" value="NZ_JACOFZ010000007.1"/>
</dbReference>
<dbReference type="Gene3D" id="2.40.10.500">
    <property type="match status" value="1"/>
</dbReference>
<evidence type="ECO:0000256" key="3">
    <source>
        <dbReference type="SAM" id="SignalP"/>
    </source>
</evidence>
<feature type="signal peptide" evidence="3">
    <location>
        <begin position="1"/>
        <end position="23"/>
    </location>
</feature>
<dbReference type="InterPro" id="IPR025282">
    <property type="entry name" value="DUF4214"/>
</dbReference>
<evidence type="ECO:0000259" key="4">
    <source>
        <dbReference type="Pfam" id="PF13946"/>
    </source>
</evidence>
<dbReference type="Proteomes" id="UP000627446">
    <property type="component" value="Unassembled WGS sequence"/>
</dbReference>
<dbReference type="PANTHER" id="PTHR13833:SF71">
    <property type="entry name" value="NHL DOMAIN-CONTAINING PROTEIN"/>
    <property type="match status" value="1"/>
</dbReference>
<dbReference type="CDD" id="cd14953">
    <property type="entry name" value="NHL_like_1"/>
    <property type="match status" value="1"/>
</dbReference>
<protein>
    <submittedName>
        <fullName evidence="6">DUF4214 domain-containing protein</fullName>
    </submittedName>
</protein>
<accession>A0A923KQD4</accession>
<keyword evidence="7" id="KW-1185">Reference proteome</keyword>
<dbReference type="PROSITE" id="PS51125">
    <property type="entry name" value="NHL"/>
    <property type="match status" value="2"/>
</dbReference>